<dbReference type="EMBL" id="JASNQZ010000019">
    <property type="protein sequence ID" value="KAL0945149.1"/>
    <property type="molecule type" value="Genomic_DNA"/>
</dbReference>
<keyword evidence="2" id="KW-1185">Reference proteome</keyword>
<dbReference type="Proteomes" id="UP001556367">
    <property type="component" value="Unassembled WGS sequence"/>
</dbReference>
<comment type="caution">
    <text evidence="1">The sequence shown here is derived from an EMBL/GenBank/DDBJ whole genome shotgun (WGS) entry which is preliminary data.</text>
</comment>
<evidence type="ECO:0000313" key="2">
    <source>
        <dbReference type="Proteomes" id="UP001556367"/>
    </source>
</evidence>
<organism evidence="1 2">
    <name type="scientific">Hohenbuehelia grisea</name>
    <dbReference type="NCBI Taxonomy" id="104357"/>
    <lineage>
        <taxon>Eukaryota</taxon>
        <taxon>Fungi</taxon>
        <taxon>Dikarya</taxon>
        <taxon>Basidiomycota</taxon>
        <taxon>Agaricomycotina</taxon>
        <taxon>Agaricomycetes</taxon>
        <taxon>Agaricomycetidae</taxon>
        <taxon>Agaricales</taxon>
        <taxon>Pleurotineae</taxon>
        <taxon>Pleurotaceae</taxon>
        <taxon>Hohenbuehelia</taxon>
    </lineage>
</organism>
<sequence>MEDINAEAGQWYINIETEFTDTVWQEDTAMRLFQYTCSVGERAAQRLCNAQKFQEDQYTHLISAAGFGLQPSEPAGLYQVVYMQAYQTDKAIVYHPSGTSFAKFITTQQATAGFPPEYCIELNAVYKMHGTR</sequence>
<gene>
    <name evidence="1" type="ORF">HGRIS_004301</name>
</gene>
<protein>
    <submittedName>
        <fullName evidence="1">Uncharacterized protein</fullName>
    </submittedName>
</protein>
<accession>A0ABR3IPI7</accession>
<evidence type="ECO:0000313" key="1">
    <source>
        <dbReference type="EMBL" id="KAL0945149.1"/>
    </source>
</evidence>
<reference evidence="2" key="1">
    <citation type="submission" date="2024-06" db="EMBL/GenBank/DDBJ databases">
        <title>Multi-omics analyses provide insights into the biosynthesis of the anticancer antibiotic pleurotin in Hohenbuehelia grisea.</title>
        <authorList>
            <person name="Weaver J.A."/>
            <person name="Alberti F."/>
        </authorList>
    </citation>
    <scope>NUCLEOTIDE SEQUENCE [LARGE SCALE GENOMIC DNA]</scope>
    <source>
        <strain evidence="2">T-177</strain>
    </source>
</reference>
<name>A0ABR3IPI7_9AGAR</name>
<proteinExistence type="predicted"/>